<comment type="caution">
    <text evidence="9">The sequence shown here is derived from an EMBL/GenBank/DDBJ whole genome shotgun (WGS) entry which is preliminary data.</text>
</comment>
<feature type="domain" description="RecX second three-helical" evidence="6">
    <location>
        <begin position="49"/>
        <end position="83"/>
    </location>
</feature>
<comment type="function">
    <text evidence="5">Modulates RecA activity.</text>
</comment>
<protein>
    <recommendedName>
        <fullName evidence="3 5">Regulatory protein RecX</fullName>
    </recommendedName>
</protein>
<proteinExistence type="inferred from homology"/>
<evidence type="ECO:0000256" key="1">
    <source>
        <dbReference type="ARBA" id="ARBA00004496"/>
    </source>
</evidence>
<dbReference type="Proteomes" id="UP000178176">
    <property type="component" value="Unassembled WGS sequence"/>
</dbReference>
<evidence type="ECO:0000256" key="2">
    <source>
        <dbReference type="ARBA" id="ARBA00009695"/>
    </source>
</evidence>
<evidence type="ECO:0000256" key="3">
    <source>
        <dbReference type="ARBA" id="ARBA00018111"/>
    </source>
</evidence>
<dbReference type="Gene3D" id="1.10.10.10">
    <property type="entry name" value="Winged helix-like DNA-binding domain superfamily/Winged helix DNA-binding domain"/>
    <property type="match status" value="3"/>
</dbReference>
<reference evidence="9 10" key="1">
    <citation type="journal article" date="2016" name="Nat. Commun.">
        <title>Thousands of microbial genomes shed light on interconnected biogeochemical processes in an aquifer system.</title>
        <authorList>
            <person name="Anantharaman K."/>
            <person name="Brown C.T."/>
            <person name="Hug L.A."/>
            <person name="Sharon I."/>
            <person name="Castelle C.J."/>
            <person name="Probst A.J."/>
            <person name="Thomas B.C."/>
            <person name="Singh A."/>
            <person name="Wilkins M.J."/>
            <person name="Karaoz U."/>
            <person name="Brodie E.L."/>
            <person name="Williams K.H."/>
            <person name="Hubbard S.S."/>
            <person name="Banfield J.F."/>
        </authorList>
    </citation>
    <scope>NUCLEOTIDE SEQUENCE [LARGE SCALE GENOMIC DNA]</scope>
</reference>
<evidence type="ECO:0000259" key="6">
    <source>
        <dbReference type="Pfam" id="PF02631"/>
    </source>
</evidence>
<evidence type="ECO:0000256" key="5">
    <source>
        <dbReference type="HAMAP-Rule" id="MF_01114"/>
    </source>
</evidence>
<evidence type="ECO:0000256" key="4">
    <source>
        <dbReference type="ARBA" id="ARBA00022490"/>
    </source>
</evidence>
<comment type="subcellular location">
    <subcellularLocation>
        <location evidence="1 5">Cytoplasm</location>
    </subcellularLocation>
</comment>
<dbReference type="InterPro" id="IPR053925">
    <property type="entry name" value="RecX_HTH_3rd"/>
</dbReference>
<sequence>MNLLDSALKILSLRPHSKQEVINFLRRKTSDAALINQTIAKLEKAKLINDEEFAKWYIESRSRTRPRGARLLSHELKQKGIDTATSNLESSSLDEVSLATKALEKKQKMWSKLSANDFKLKATSYLQYRGFSWDTIAKVVKKRYN</sequence>
<dbReference type="GO" id="GO:0005737">
    <property type="term" value="C:cytoplasm"/>
    <property type="evidence" value="ECO:0007669"/>
    <property type="project" value="UniProtKB-SubCell"/>
</dbReference>
<organism evidence="9 10">
    <name type="scientific">Candidatus Amesbacteria bacterium RIFCSPHIGHO2_01_FULL_48_32b</name>
    <dbReference type="NCBI Taxonomy" id="1797253"/>
    <lineage>
        <taxon>Bacteria</taxon>
        <taxon>Candidatus Amesiibacteriota</taxon>
    </lineage>
</organism>
<feature type="domain" description="RecX third three-helical" evidence="7">
    <location>
        <begin position="94"/>
        <end position="140"/>
    </location>
</feature>
<dbReference type="PANTHER" id="PTHR33602:SF1">
    <property type="entry name" value="REGULATORY PROTEIN RECX FAMILY PROTEIN"/>
    <property type="match status" value="1"/>
</dbReference>
<dbReference type="InterPro" id="IPR003783">
    <property type="entry name" value="Regulatory_RecX"/>
</dbReference>
<keyword evidence="4 5" id="KW-0963">Cytoplasm</keyword>
<dbReference type="GO" id="GO:0006282">
    <property type="term" value="P:regulation of DNA repair"/>
    <property type="evidence" value="ECO:0007669"/>
    <property type="project" value="UniProtKB-UniRule"/>
</dbReference>
<dbReference type="PANTHER" id="PTHR33602">
    <property type="entry name" value="REGULATORY PROTEIN RECX FAMILY PROTEIN"/>
    <property type="match status" value="1"/>
</dbReference>
<dbReference type="EMBL" id="MEXH01000002">
    <property type="protein sequence ID" value="OGC92984.1"/>
    <property type="molecule type" value="Genomic_DNA"/>
</dbReference>
<dbReference type="InterPro" id="IPR053926">
    <property type="entry name" value="RecX_HTH_1st"/>
</dbReference>
<dbReference type="Pfam" id="PF02631">
    <property type="entry name" value="RecX_HTH2"/>
    <property type="match status" value="1"/>
</dbReference>
<evidence type="ECO:0000259" key="8">
    <source>
        <dbReference type="Pfam" id="PF21982"/>
    </source>
</evidence>
<evidence type="ECO:0000313" key="10">
    <source>
        <dbReference type="Proteomes" id="UP000178176"/>
    </source>
</evidence>
<dbReference type="InterPro" id="IPR036388">
    <property type="entry name" value="WH-like_DNA-bd_sf"/>
</dbReference>
<dbReference type="Pfam" id="PF21981">
    <property type="entry name" value="RecX_HTH3"/>
    <property type="match status" value="1"/>
</dbReference>
<name>A0A1F4YGI2_9BACT</name>
<comment type="similarity">
    <text evidence="2 5">Belongs to the RecX family.</text>
</comment>
<accession>A0A1F4YGI2</accession>
<dbReference type="Pfam" id="PF21982">
    <property type="entry name" value="RecX_HTH1"/>
    <property type="match status" value="1"/>
</dbReference>
<dbReference type="AlphaFoldDB" id="A0A1F4YGI2"/>
<dbReference type="HAMAP" id="MF_01114">
    <property type="entry name" value="RecX"/>
    <property type="match status" value="1"/>
</dbReference>
<gene>
    <name evidence="5" type="primary">recX</name>
    <name evidence="9" type="ORF">A2876_00330</name>
</gene>
<evidence type="ECO:0000313" key="9">
    <source>
        <dbReference type="EMBL" id="OGC92984.1"/>
    </source>
</evidence>
<dbReference type="InterPro" id="IPR053924">
    <property type="entry name" value="RecX_HTH_2nd"/>
</dbReference>
<feature type="domain" description="RecX first three-helical" evidence="8">
    <location>
        <begin position="5"/>
        <end position="42"/>
    </location>
</feature>
<evidence type="ECO:0000259" key="7">
    <source>
        <dbReference type="Pfam" id="PF21981"/>
    </source>
</evidence>